<organism evidence="2 3">
    <name type="scientific">Calocera cornea HHB12733</name>
    <dbReference type="NCBI Taxonomy" id="1353952"/>
    <lineage>
        <taxon>Eukaryota</taxon>
        <taxon>Fungi</taxon>
        <taxon>Dikarya</taxon>
        <taxon>Basidiomycota</taxon>
        <taxon>Agaricomycotina</taxon>
        <taxon>Dacrymycetes</taxon>
        <taxon>Dacrymycetales</taxon>
        <taxon>Dacrymycetaceae</taxon>
        <taxon>Calocera</taxon>
    </lineage>
</organism>
<dbReference type="Pfam" id="PF13508">
    <property type="entry name" value="Acetyltransf_7"/>
    <property type="match status" value="1"/>
</dbReference>
<dbReference type="OrthoDB" id="2523549at2759"/>
<evidence type="ECO:0000313" key="2">
    <source>
        <dbReference type="EMBL" id="KZT55714.1"/>
    </source>
</evidence>
<dbReference type="CDD" id="cd04301">
    <property type="entry name" value="NAT_SF"/>
    <property type="match status" value="1"/>
</dbReference>
<protein>
    <recommendedName>
        <fullName evidence="1">N-acetyltransferase domain-containing protein</fullName>
    </recommendedName>
</protein>
<dbReference type="InterPro" id="IPR016181">
    <property type="entry name" value="Acyl_CoA_acyltransferase"/>
</dbReference>
<sequence>MPLYAALSGIGPEASWVRGMLHSHCPRDRADLQPPKLPERHRISIVELGDPVALLQLAKLLKAFRADLGGPRADNYTLEQGIKDAEAGVRFREFMLYSVQDAEGKEEVAGCVRTGRLTSRHGAVRNVFTLPHYRRQGIAQALTHAAILRLLSEPNPMRQVLATLLPPGAEPDIEDALIFAEKSNMSAQGIYARAGYGFPVRDREEEEGNRWEDCVELGYGDSGH</sequence>
<dbReference type="GO" id="GO:0016747">
    <property type="term" value="F:acyltransferase activity, transferring groups other than amino-acyl groups"/>
    <property type="evidence" value="ECO:0007669"/>
    <property type="project" value="InterPro"/>
</dbReference>
<evidence type="ECO:0000313" key="3">
    <source>
        <dbReference type="Proteomes" id="UP000076842"/>
    </source>
</evidence>
<keyword evidence="3" id="KW-1185">Reference proteome</keyword>
<accession>A0A165EXC2</accession>
<dbReference type="PROSITE" id="PS51186">
    <property type="entry name" value="GNAT"/>
    <property type="match status" value="1"/>
</dbReference>
<dbReference type="Gene3D" id="3.40.630.30">
    <property type="match status" value="1"/>
</dbReference>
<dbReference type="InterPro" id="IPR000182">
    <property type="entry name" value="GNAT_dom"/>
</dbReference>
<dbReference type="EMBL" id="KV423990">
    <property type="protein sequence ID" value="KZT55714.1"/>
    <property type="molecule type" value="Genomic_DNA"/>
</dbReference>
<dbReference type="Proteomes" id="UP000076842">
    <property type="component" value="Unassembled WGS sequence"/>
</dbReference>
<name>A0A165EXC2_9BASI</name>
<dbReference type="SUPFAM" id="SSF55729">
    <property type="entry name" value="Acyl-CoA N-acyltransferases (Nat)"/>
    <property type="match status" value="1"/>
</dbReference>
<evidence type="ECO:0000259" key="1">
    <source>
        <dbReference type="PROSITE" id="PS51186"/>
    </source>
</evidence>
<proteinExistence type="predicted"/>
<reference evidence="2 3" key="1">
    <citation type="journal article" date="2016" name="Mol. Biol. Evol.">
        <title>Comparative Genomics of Early-Diverging Mushroom-Forming Fungi Provides Insights into the Origins of Lignocellulose Decay Capabilities.</title>
        <authorList>
            <person name="Nagy L.G."/>
            <person name="Riley R."/>
            <person name="Tritt A."/>
            <person name="Adam C."/>
            <person name="Daum C."/>
            <person name="Floudas D."/>
            <person name="Sun H."/>
            <person name="Yadav J.S."/>
            <person name="Pangilinan J."/>
            <person name="Larsson K.H."/>
            <person name="Matsuura K."/>
            <person name="Barry K."/>
            <person name="Labutti K."/>
            <person name="Kuo R."/>
            <person name="Ohm R.A."/>
            <person name="Bhattacharya S.S."/>
            <person name="Shirouzu T."/>
            <person name="Yoshinaga Y."/>
            <person name="Martin F.M."/>
            <person name="Grigoriev I.V."/>
            <person name="Hibbett D.S."/>
        </authorList>
    </citation>
    <scope>NUCLEOTIDE SEQUENCE [LARGE SCALE GENOMIC DNA]</scope>
    <source>
        <strain evidence="2 3">HHB12733</strain>
    </source>
</reference>
<feature type="domain" description="N-acetyltransferase" evidence="1">
    <location>
        <begin position="44"/>
        <end position="218"/>
    </location>
</feature>
<gene>
    <name evidence="2" type="ORF">CALCODRAFT_498316</name>
</gene>
<dbReference type="AlphaFoldDB" id="A0A165EXC2"/>
<dbReference type="InParanoid" id="A0A165EXC2"/>